<gene>
    <name evidence="7" type="ORF">Osc7112_4308</name>
</gene>
<dbReference type="KEGG" id="oni:Osc7112_4308"/>
<accession>K9VN34</accession>
<keyword evidence="3 7" id="KW-0808">Transferase</keyword>
<dbReference type="Proteomes" id="UP000010478">
    <property type="component" value="Chromosome"/>
</dbReference>
<dbReference type="eggNOG" id="COG0454">
    <property type="taxonomic scope" value="Bacteria"/>
</dbReference>
<dbReference type="GO" id="GO:0016747">
    <property type="term" value="F:acyltransferase activity, transferring groups other than amino-acyl groups"/>
    <property type="evidence" value="ECO:0007669"/>
    <property type="project" value="InterPro"/>
</dbReference>
<keyword evidence="8" id="KW-1185">Reference proteome</keyword>
<dbReference type="STRING" id="179408.Osc7112_4308"/>
<dbReference type="Pfam" id="PF13508">
    <property type="entry name" value="Acetyltransf_7"/>
    <property type="match status" value="1"/>
</dbReference>
<dbReference type="PANTHER" id="PTHR36449">
    <property type="entry name" value="ACETYLTRANSFERASE-RELATED"/>
    <property type="match status" value="1"/>
</dbReference>
<keyword evidence="4" id="KW-0012">Acyltransferase</keyword>
<dbReference type="InterPro" id="IPR000182">
    <property type="entry name" value="GNAT_dom"/>
</dbReference>
<evidence type="ECO:0000256" key="4">
    <source>
        <dbReference type="ARBA" id="ARBA00023315"/>
    </source>
</evidence>
<organism evidence="7 8">
    <name type="scientific">Phormidium nigroviride PCC 7112</name>
    <dbReference type="NCBI Taxonomy" id="179408"/>
    <lineage>
        <taxon>Bacteria</taxon>
        <taxon>Bacillati</taxon>
        <taxon>Cyanobacteriota</taxon>
        <taxon>Cyanophyceae</taxon>
        <taxon>Oscillatoriophycideae</taxon>
        <taxon>Oscillatoriales</taxon>
        <taxon>Oscillatoriaceae</taxon>
        <taxon>Phormidium</taxon>
    </lineage>
</organism>
<dbReference type="PROSITE" id="PS51186">
    <property type="entry name" value="GNAT"/>
    <property type="match status" value="1"/>
</dbReference>
<dbReference type="PANTHER" id="PTHR36449:SF1">
    <property type="entry name" value="ACETYLTRANSFERASE"/>
    <property type="match status" value="1"/>
</dbReference>
<dbReference type="HOGENOM" id="CLU_101288_0_0_3"/>
<dbReference type="OrthoDB" id="9799147at2"/>
<evidence type="ECO:0000256" key="2">
    <source>
        <dbReference type="ARBA" id="ARBA00022649"/>
    </source>
</evidence>
<dbReference type="AlphaFoldDB" id="K9VN34"/>
<evidence type="ECO:0000259" key="6">
    <source>
        <dbReference type="PROSITE" id="PS51186"/>
    </source>
</evidence>
<evidence type="ECO:0000313" key="8">
    <source>
        <dbReference type="Proteomes" id="UP000010478"/>
    </source>
</evidence>
<proteinExistence type="predicted"/>
<comment type="catalytic activity">
    <reaction evidence="5">
        <text>glycyl-tRNA(Gly) + acetyl-CoA = N-acetylglycyl-tRNA(Gly) + CoA + H(+)</text>
        <dbReference type="Rhea" id="RHEA:81867"/>
        <dbReference type="Rhea" id="RHEA-COMP:9683"/>
        <dbReference type="Rhea" id="RHEA-COMP:19766"/>
        <dbReference type="ChEBI" id="CHEBI:15378"/>
        <dbReference type="ChEBI" id="CHEBI:57287"/>
        <dbReference type="ChEBI" id="CHEBI:57288"/>
        <dbReference type="ChEBI" id="CHEBI:78522"/>
        <dbReference type="ChEBI" id="CHEBI:232036"/>
    </reaction>
</comment>
<reference evidence="7 8" key="1">
    <citation type="submission" date="2012-05" db="EMBL/GenBank/DDBJ databases">
        <title>Finished chromosome of genome of Oscillatoria sp. PCC 7112.</title>
        <authorList>
            <consortium name="US DOE Joint Genome Institute"/>
            <person name="Gugger M."/>
            <person name="Coursin T."/>
            <person name="Rippka R."/>
            <person name="Tandeau De Marsac N."/>
            <person name="Huntemann M."/>
            <person name="Wei C.-L."/>
            <person name="Han J."/>
            <person name="Detter J.C."/>
            <person name="Han C."/>
            <person name="Tapia R."/>
            <person name="Davenport K."/>
            <person name="Daligault H."/>
            <person name="Erkkila T."/>
            <person name="Gu W."/>
            <person name="Munk A.C.C."/>
            <person name="Teshima H."/>
            <person name="Xu Y."/>
            <person name="Chain P."/>
            <person name="Chen A."/>
            <person name="Krypides N."/>
            <person name="Mavromatis K."/>
            <person name="Markowitz V."/>
            <person name="Szeto E."/>
            <person name="Ivanova N."/>
            <person name="Mikhailova N."/>
            <person name="Ovchinnikova G."/>
            <person name="Pagani I."/>
            <person name="Pati A."/>
            <person name="Goodwin L."/>
            <person name="Peters L."/>
            <person name="Pitluck S."/>
            <person name="Woyke T."/>
            <person name="Kerfeld C."/>
        </authorList>
    </citation>
    <scope>NUCLEOTIDE SEQUENCE [LARGE SCALE GENOMIC DNA]</scope>
    <source>
        <strain evidence="7 8">PCC 7112</strain>
    </source>
</reference>
<name>K9VN34_9CYAN</name>
<evidence type="ECO:0000313" key="7">
    <source>
        <dbReference type="EMBL" id="AFZ08620.1"/>
    </source>
</evidence>
<dbReference type="EMBL" id="CP003614">
    <property type="protein sequence ID" value="AFZ08620.1"/>
    <property type="molecule type" value="Genomic_DNA"/>
</dbReference>
<dbReference type="PATRIC" id="fig|179408.3.peg.5350"/>
<feature type="domain" description="N-acetyltransferase" evidence="6">
    <location>
        <begin position="5"/>
        <end position="173"/>
    </location>
</feature>
<dbReference type="RefSeq" id="WP_015177863.1">
    <property type="nucleotide sequence ID" value="NC_019729.1"/>
</dbReference>
<dbReference type="SUPFAM" id="SSF55729">
    <property type="entry name" value="Acyl-CoA N-acyltransferases (Nat)"/>
    <property type="match status" value="1"/>
</dbReference>
<sequence length="173" mass="19096">MGLDRDLDQLCPPEKLNSLHQIETFDSGNSQLDEWLKRRALKNESEGASRTYVLCDRQAVIAYYCLANGAIAKTAATGKVRRNMPDPIPVMVIGRLAVDRDWQGLGIGRALLRDAILRTLQAAEIAGIRAILVHAISEDAKQFYQKCGFTVSPIDPMTLMVKISDAIASLELK</sequence>
<evidence type="ECO:0000256" key="5">
    <source>
        <dbReference type="ARBA" id="ARBA00049880"/>
    </source>
</evidence>
<evidence type="ECO:0000256" key="1">
    <source>
        <dbReference type="ARBA" id="ARBA00022491"/>
    </source>
</evidence>
<evidence type="ECO:0000256" key="3">
    <source>
        <dbReference type="ARBA" id="ARBA00022679"/>
    </source>
</evidence>
<dbReference type="CDD" id="cd04301">
    <property type="entry name" value="NAT_SF"/>
    <property type="match status" value="1"/>
</dbReference>
<keyword evidence="2" id="KW-1277">Toxin-antitoxin system</keyword>
<dbReference type="InterPro" id="IPR016181">
    <property type="entry name" value="Acyl_CoA_acyltransferase"/>
</dbReference>
<protein>
    <submittedName>
        <fullName evidence="7">GCN5-related N-acetyltransferase</fullName>
    </submittedName>
</protein>
<keyword evidence="1" id="KW-0678">Repressor</keyword>
<dbReference type="Gene3D" id="3.40.630.30">
    <property type="match status" value="1"/>
</dbReference>